<dbReference type="InterPro" id="IPR050109">
    <property type="entry name" value="HTH-type_TetR-like_transc_reg"/>
</dbReference>
<gene>
    <name evidence="6" type="ORF">BRM3_13585</name>
</gene>
<dbReference type="InterPro" id="IPR041479">
    <property type="entry name" value="TetR_CgmR_C"/>
</dbReference>
<dbReference type="PANTHER" id="PTHR30055:SF234">
    <property type="entry name" value="HTH-TYPE TRANSCRIPTIONAL REGULATOR BETI"/>
    <property type="match status" value="1"/>
</dbReference>
<keyword evidence="2 4" id="KW-0238">DNA-binding</keyword>
<dbReference type="InterPro" id="IPR009057">
    <property type="entry name" value="Homeodomain-like_sf"/>
</dbReference>
<keyword evidence="1" id="KW-0805">Transcription regulation</keyword>
<proteinExistence type="predicted"/>
<dbReference type="Gene3D" id="1.10.357.10">
    <property type="entry name" value="Tetracycline Repressor, domain 2"/>
    <property type="match status" value="1"/>
</dbReference>
<keyword evidence="3" id="KW-0804">Transcription</keyword>
<name>A0ABY6G086_9MICO</name>
<protein>
    <submittedName>
        <fullName evidence="6">TetR/AcrR family transcriptional regulator</fullName>
    </submittedName>
</protein>
<evidence type="ECO:0000259" key="5">
    <source>
        <dbReference type="PROSITE" id="PS50977"/>
    </source>
</evidence>
<feature type="DNA-binding region" description="H-T-H motif" evidence="4">
    <location>
        <begin position="32"/>
        <end position="51"/>
    </location>
</feature>
<dbReference type="Pfam" id="PF00440">
    <property type="entry name" value="TetR_N"/>
    <property type="match status" value="1"/>
</dbReference>
<dbReference type="PRINTS" id="PR00455">
    <property type="entry name" value="HTHTETR"/>
</dbReference>
<sequence length="190" mass="20847">MGETATRNTERTRRAILDAARAAIREHGTHATIGAIAQAAGVTKGGLLHHFPSREILLQEVARDALERFRAKALALVDLSENHPGKLVRGYVRAVFDEAEHQADCNDPTLWTTLCVIPEVARRVQEDTDDWRTRCGEDGLHPDRILLACSAAEGFMAGAPWDTSLRPETIDRARAAILALTDRNGPLVPE</sequence>
<evidence type="ECO:0000256" key="4">
    <source>
        <dbReference type="PROSITE-ProRule" id="PRU00335"/>
    </source>
</evidence>
<dbReference type="Proteomes" id="UP001164305">
    <property type="component" value="Chromosome"/>
</dbReference>
<dbReference type="InterPro" id="IPR001647">
    <property type="entry name" value="HTH_TetR"/>
</dbReference>
<dbReference type="Pfam" id="PF17937">
    <property type="entry name" value="TetR_C_28"/>
    <property type="match status" value="1"/>
</dbReference>
<accession>A0ABY6G086</accession>
<dbReference type="PROSITE" id="PS50977">
    <property type="entry name" value="HTH_TETR_2"/>
    <property type="match status" value="1"/>
</dbReference>
<dbReference type="PANTHER" id="PTHR30055">
    <property type="entry name" value="HTH-TYPE TRANSCRIPTIONAL REGULATOR RUTR"/>
    <property type="match status" value="1"/>
</dbReference>
<keyword evidence="7" id="KW-1185">Reference proteome</keyword>
<evidence type="ECO:0000256" key="3">
    <source>
        <dbReference type="ARBA" id="ARBA00023163"/>
    </source>
</evidence>
<evidence type="ECO:0000313" key="6">
    <source>
        <dbReference type="EMBL" id="UYG16613.1"/>
    </source>
</evidence>
<evidence type="ECO:0000256" key="2">
    <source>
        <dbReference type="ARBA" id="ARBA00023125"/>
    </source>
</evidence>
<evidence type="ECO:0000313" key="7">
    <source>
        <dbReference type="Proteomes" id="UP001164305"/>
    </source>
</evidence>
<reference evidence="6" key="1">
    <citation type="submission" date="2022-10" db="EMBL/GenBank/DDBJ databases">
        <title>Whole-Genome Sequencing of Brachybacterium huguangmaarense BRM-3, Isolated from Betula schmidtii.</title>
        <authorList>
            <person name="Haam D."/>
        </authorList>
    </citation>
    <scope>NUCLEOTIDE SEQUENCE</scope>
    <source>
        <strain evidence="6">BRM-3</strain>
    </source>
</reference>
<dbReference type="SUPFAM" id="SSF46689">
    <property type="entry name" value="Homeodomain-like"/>
    <property type="match status" value="1"/>
</dbReference>
<organism evidence="6 7">
    <name type="scientific">Brachybacterium huguangmaarense</name>
    <dbReference type="NCBI Taxonomy" id="1652028"/>
    <lineage>
        <taxon>Bacteria</taxon>
        <taxon>Bacillati</taxon>
        <taxon>Actinomycetota</taxon>
        <taxon>Actinomycetes</taxon>
        <taxon>Micrococcales</taxon>
        <taxon>Dermabacteraceae</taxon>
        <taxon>Brachybacterium</taxon>
    </lineage>
</organism>
<dbReference type="RefSeq" id="WP_263593826.1">
    <property type="nucleotide sequence ID" value="NZ_CP107020.1"/>
</dbReference>
<evidence type="ECO:0000256" key="1">
    <source>
        <dbReference type="ARBA" id="ARBA00023015"/>
    </source>
</evidence>
<dbReference type="EMBL" id="CP107020">
    <property type="protein sequence ID" value="UYG16613.1"/>
    <property type="molecule type" value="Genomic_DNA"/>
</dbReference>
<feature type="domain" description="HTH tetR-type" evidence="5">
    <location>
        <begin position="10"/>
        <end position="69"/>
    </location>
</feature>